<evidence type="ECO:0000259" key="8">
    <source>
        <dbReference type="PROSITE" id="PS50928"/>
    </source>
</evidence>
<dbReference type="PANTHER" id="PTHR30151">
    <property type="entry name" value="ALKANE SULFONATE ABC TRANSPORTER-RELATED, MEMBRANE SUBUNIT"/>
    <property type="match status" value="1"/>
</dbReference>
<keyword evidence="4 7" id="KW-0812">Transmembrane</keyword>
<evidence type="ECO:0000313" key="9">
    <source>
        <dbReference type="EMBL" id="PFG42606.1"/>
    </source>
</evidence>
<dbReference type="SUPFAM" id="SSF161098">
    <property type="entry name" value="MetI-like"/>
    <property type="match status" value="1"/>
</dbReference>
<keyword evidence="10" id="KW-1185">Reference proteome</keyword>
<feature type="transmembrane region" description="Helical" evidence="7">
    <location>
        <begin position="183"/>
        <end position="207"/>
    </location>
</feature>
<evidence type="ECO:0000256" key="7">
    <source>
        <dbReference type="RuleBase" id="RU363032"/>
    </source>
</evidence>
<feature type="domain" description="ABC transmembrane type-1" evidence="8">
    <location>
        <begin position="61"/>
        <end position="256"/>
    </location>
</feature>
<dbReference type="Gene3D" id="1.10.3720.10">
    <property type="entry name" value="MetI-like"/>
    <property type="match status" value="1"/>
</dbReference>
<keyword evidence="2 7" id="KW-0813">Transport</keyword>
<evidence type="ECO:0000256" key="3">
    <source>
        <dbReference type="ARBA" id="ARBA00022475"/>
    </source>
</evidence>
<dbReference type="RefSeq" id="WP_098463085.1">
    <property type="nucleotide sequence ID" value="NZ_PDJJ01000001.1"/>
</dbReference>
<feature type="transmembrane region" description="Helical" evidence="7">
    <location>
        <begin position="234"/>
        <end position="256"/>
    </location>
</feature>
<dbReference type="GO" id="GO:0055085">
    <property type="term" value="P:transmembrane transport"/>
    <property type="evidence" value="ECO:0007669"/>
    <property type="project" value="InterPro"/>
</dbReference>
<dbReference type="GO" id="GO:0005886">
    <property type="term" value="C:plasma membrane"/>
    <property type="evidence" value="ECO:0007669"/>
    <property type="project" value="UniProtKB-SubCell"/>
</dbReference>
<evidence type="ECO:0000256" key="4">
    <source>
        <dbReference type="ARBA" id="ARBA00022692"/>
    </source>
</evidence>
<feature type="transmembrane region" description="Helical" evidence="7">
    <location>
        <begin position="7"/>
        <end position="27"/>
    </location>
</feature>
<evidence type="ECO:0000256" key="6">
    <source>
        <dbReference type="ARBA" id="ARBA00023136"/>
    </source>
</evidence>
<evidence type="ECO:0000256" key="5">
    <source>
        <dbReference type="ARBA" id="ARBA00022989"/>
    </source>
</evidence>
<proteinExistence type="inferred from homology"/>
<name>A0A2A9EVL4_9MICO</name>
<dbReference type="Pfam" id="PF00528">
    <property type="entry name" value="BPD_transp_1"/>
    <property type="match status" value="1"/>
</dbReference>
<dbReference type="AlphaFoldDB" id="A0A2A9EVL4"/>
<feature type="transmembrane region" description="Helical" evidence="7">
    <location>
        <begin position="99"/>
        <end position="124"/>
    </location>
</feature>
<keyword evidence="5 7" id="KW-1133">Transmembrane helix</keyword>
<comment type="caution">
    <text evidence="9">The sequence shown here is derived from an EMBL/GenBank/DDBJ whole genome shotgun (WGS) entry which is preliminary data.</text>
</comment>
<dbReference type="EMBL" id="PDJJ01000001">
    <property type="protein sequence ID" value="PFG42606.1"/>
    <property type="molecule type" value="Genomic_DNA"/>
</dbReference>
<organism evidence="9 10">
    <name type="scientific">Isoptericola jiangsuensis</name>
    <dbReference type="NCBI Taxonomy" id="548579"/>
    <lineage>
        <taxon>Bacteria</taxon>
        <taxon>Bacillati</taxon>
        <taxon>Actinomycetota</taxon>
        <taxon>Actinomycetes</taxon>
        <taxon>Micrococcales</taxon>
        <taxon>Promicromonosporaceae</taxon>
        <taxon>Isoptericola</taxon>
    </lineage>
</organism>
<reference evidence="9 10" key="1">
    <citation type="submission" date="2017-10" db="EMBL/GenBank/DDBJ databases">
        <title>Sequencing the genomes of 1000 actinobacteria strains.</title>
        <authorList>
            <person name="Klenk H.-P."/>
        </authorList>
    </citation>
    <scope>NUCLEOTIDE SEQUENCE [LARGE SCALE GENOMIC DNA]</scope>
    <source>
        <strain evidence="9 10">DSM 21863</strain>
    </source>
</reference>
<dbReference type="PROSITE" id="PS50928">
    <property type="entry name" value="ABC_TM1"/>
    <property type="match status" value="1"/>
</dbReference>
<feature type="transmembrane region" description="Helical" evidence="7">
    <location>
        <begin position="72"/>
        <end position="92"/>
    </location>
</feature>
<dbReference type="PANTHER" id="PTHR30151:SF20">
    <property type="entry name" value="ABC TRANSPORTER PERMEASE PROTEIN HI_0355-RELATED"/>
    <property type="match status" value="1"/>
</dbReference>
<evidence type="ECO:0000256" key="1">
    <source>
        <dbReference type="ARBA" id="ARBA00004651"/>
    </source>
</evidence>
<protein>
    <submittedName>
        <fullName evidence="9">ABC-type nitrate/sulfonate/bicarbonate transport system permease component</fullName>
    </submittedName>
</protein>
<dbReference type="OrthoDB" id="5140822at2"/>
<keyword evidence="6 7" id="KW-0472">Membrane</keyword>
<comment type="subcellular location">
    <subcellularLocation>
        <location evidence="1 7">Cell membrane</location>
        <topology evidence="1 7">Multi-pass membrane protein</topology>
    </subcellularLocation>
</comment>
<feature type="transmembrane region" description="Helical" evidence="7">
    <location>
        <begin position="136"/>
        <end position="156"/>
    </location>
</feature>
<comment type="similarity">
    <text evidence="7">Belongs to the binding-protein-dependent transport system permease family.</text>
</comment>
<dbReference type="Proteomes" id="UP000224130">
    <property type="component" value="Unassembled WGS sequence"/>
</dbReference>
<keyword evidence="3" id="KW-1003">Cell membrane</keyword>
<dbReference type="InterPro" id="IPR035906">
    <property type="entry name" value="MetI-like_sf"/>
</dbReference>
<evidence type="ECO:0000256" key="2">
    <source>
        <dbReference type="ARBA" id="ARBA00022448"/>
    </source>
</evidence>
<evidence type="ECO:0000313" key="10">
    <source>
        <dbReference type="Proteomes" id="UP000224130"/>
    </source>
</evidence>
<sequence>MRGRPGVPAWLAGLIGAVVLVVAWWLFSVTVFDPPPGTTFTPVPSPAVVLQTLVSDGLAPYWSVFQVTITEALVGFAWGNGIALLLAATVLLAPRIEPVVLQVAVVSYCLPVVAVGGIAIVVLGGAERPGEPSATAIFLAALAVFFTTVVGALLGFRSADAASLDVVRVYGGTRFTQLRKVRLVAATPAILNALQIAVPSAFLGAVLGEYMGGTDRGVGITLIRLQGELDSPRVWAVFLLTAAVALVGYGIVGLISRVATPWVAGRSTP</sequence>
<dbReference type="InterPro" id="IPR000515">
    <property type="entry name" value="MetI-like"/>
</dbReference>
<gene>
    <name evidence="9" type="ORF">ATJ88_1269</name>
</gene>
<accession>A0A2A9EVL4</accession>